<keyword evidence="4 9" id="KW-0812">Transmembrane</keyword>
<evidence type="ECO:0000256" key="2">
    <source>
        <dbReference type="ARBA" id="ARBA00004651"/>
    </source>
</evidence>
<evidence type="ECO:0000313" key="11">
    <source>
        <dbReference type="EMBL" id="KAG7358226.1"/>
    </source>
</evidence>
<gene>
    <name evidence="11" type="ORF">IV203_014813</name>
    <name evidence="10" type="ORF">IV203_020246</name>
</gene>
<evidence type="ECO:0000256" key="8">
    <source>
        <dbReference type="ARBA" id="ARBA00035585"/>
    </source>
</evidence>
<dbReference type="Proteomes" id="UP000693970">
    <property type="component" value="Unassembled WGS sequence"/>
</dbReference>
<dbReference type="GO" id="GO:1903425">
    <property type="term" value="F:fluoride transmembrane transporter activity"/>
    <property type="evidence" value="ECO:0007669"/>
    <property type="project" value="TreeGrafter"/>
</dbReference>
<comment type="similarity">
    <text evidence="7">Belongs to the fluoride channel Fluc/FEX (TC 1.A.43) family.</text>
</comment>
<evidence type="ECO:0000313" key="10">
    <source>
        <dbReference type="EMBL" id="KAG7338231.1"/>
    </source>
</evidence>
<dbReference type="Pfam" id="PF02537">
    <property type="entry name" value="CRCB"/>
    <property type="match status" value="1"/>
</dbReference>
<accession>A0A9K3P965</accession>
<reference evidence="10" key="1">
    <citation type="journal article" date="2021" name="Sci. Rep.">
        <title>Diploid genomic architecture of Nitzschia inconspicua, an elite biomass production diatom.</title>
        <authorList>
            <person name="Oliver A."/>
            <person name="Podell S."/>
            <person name="Pinowska A."/>
            <person name="Traller J.C."/>
            <person name="Smith S.R."/>
            <person name="McClure R."/>
            <person name="Beliaev A."/>
            <person name="Bohutskyi P."/>
            <person name="Hill E.A."/>
            <person name="Rabines A."/>
            <person name="Zheng H."/>
            <person name="Allen L.Z."/>
            <person name="Kuo A."/>
            <person name="Grigoriev I.V."/>
            <person name="Allen A.E."/>
            <person name="Hazlebeck D."/>
            <person name="Allen E.E."/>
        </authorList>
    </citation>
    <scope>NUCLEOTIDE SEQUENCE</scope>
    <source>
        <strain evidence="10">Hildebrandi</strain>
    </source>
</reference>
<feature type="transmembrane region" description="Helical" evidence="9">
    <location>
        <begin position="120"/>
        <end position="144"/>
    </location>
</feature>
<comment type="catalytic activity">
    <reaction evidence="8">
        <text>fluoride(in) = fluoride(out)</text>
        <dbReference type="Rhea" id="RHEA:76159"/>
        <dbReference type="ChEBI" id="CHEBI:17051"/>
    </reaction>
    <physiologicalReaction direction="left-to-right" evidence="8">
        <dbReference type="Rhea" id="RHEA:76160"/>
    </physiologicalReaction>
</comment>
<evidence type="ECO:0000313" key="12">
    <source>
        <dbReference type="Proteomes" id="UP000693970"/>
    </source>
</evidence>
<comment type="caution">
    <text evidence="10">The sequence shown here is derived from an EMBL/GenBank/DDBJ whole genome shotgun (WGS) entry which is preliminary data.</text>
</comment>
<comment type="subcellular location">
    <subcellularLocation>
        <location evidence="2">Cell membrane</location>
        <topology evidence="2">Multi-pass membrane protein</topology>
    </subcellularLocation>
</comment>
<evidence type="ECO:0000256" key="6">
    <source>
        <dbReference type="ARBA" id="ARBA00023136"/>
    </source>
</evidence>
<organism evidence="10 12">
    <name type="scientific">Nitzschia inconspicua</name>
    <dbReference type="NCBI Taxonomy" id="303405"/>
    <lineage>
        <taxon>Eukaryota</taxon>
        <taxon>Sar</taxon>
        <taxon>Stramenopiles</taxon>
        <taxon>Ochrophyta</taxon>
        <taxon>Bacillariophyta</taxon>
        <taxon>Bacillariophyceae</taxon>
        <taxon>Bacillariophycidae</taxon>
        <taxon>Bacillariales</taxon>
        <taxon>Bacillariaceae</taxon>
        <taxon>Nitzschia</taxon>
    </lineage>
</organism>
<comment type="function">
    <text evidence="1">Fluoride channel required for the rapid expulsion of cytoplasmic fluoride.</text>
</comment>
<sequence length="179" mass="18925">MKEGFYSFITLIRSAVFNKDMSGMLPADALALGIGAFFGALSRYQVGQMAAKYIASDPKQYGKLTGWHTAGINVAGSFLLGGISVSPSIDVSKVNGSQATSFNSRRLLPSIQGMSPRTKLMMGVGFCGSFTTFSTFSVDVVNWINQGKTVQAMSYVATNNIGGIIAAGIGMAMVKKFFG</sequence>
<dbReference type="OrthoDB" id="45404at2759"/>
<dbReference type="EMBL" id="JAGRRH010000014">
    <property type="protein sequence ID" value="KAG7358226.1"/>
    <property type="molecule type" value="Genomic_DNA"/>
</dbReference>
<protein>
    <submittedName>
        <fullName evidence="10">CrcB-like domain containing protein</fullName>
    </submittedName>
</protein>
<name>A0A9K3P965_9STRA</name>
<evidence type="ECO:0000256" key="4">
    <source>
        <dbReference type="ARBA" id="ARBA00022692"/>
    </source>
</evidence>
<feature type="transmembrane region" description="Helical" evidence="9">
    <location>
        <begin position="156"/>
        <end position="174"/>
    </location>
</feature>
<dbReference type="GO" id="GO:0005886">
    <property type="term" value="C:plasma membrane"/>
    <property type="evidence" value="ECO:0007669"/>
    <property type="project" value="UniProtKB-SubCell"/>
</dbReference>
<dbReference type="PANTHER" id="PTHR28259:SF1">
    <property type="entry name" value="FLUORIDE EXPORT PROTEIN 1-RELATED"/>
    <property type="match status" value="1"/>
</dbReference>
<evidence type="ECO:0000256" key="9">
    <source>
        <dbReference type="SAM" id="Phobius"/>
    </source>
</evidence>
<dbReference type="AlphaFoldDB" id="A0A9K3P965"/>
<dbReference type="PANTHER" id="PTHR28259">
    <property type="entry name" value="FLUORIDE EXPORT PROTEIN 1-RELATED"/>
    <property type="match status" value="1"/>
</dbReference>
<feature type="transmembrane region" description="Helical" evidence="9">
    <location>
        <begin position="23"/>
        <end position="42"/>
    </location>
</feature>
<dbReference type="EMBL" id="JAGRRH010000061">
    <property type="protein sequence ID" value="KAG7338231.1"/>
    <property type="molecule type" value="Genomic_DNA"/>
</dbReference>
<keyword evidence="6 9" id="KW-0472">Membrane</keyword>
<keyword evidence="3" id="KW-1003">Cell membrane</keyword>
<evidence type="ECO:0000256" key="1">
    <source>
        <dbReference type="ARBA" id="ARBA00002598"/>
    </source>
</evidence>
<keyword evidence="5 9" id="KW-1133">Transmembrane helix</keyword>
<dbReference type="HAMAP" id="MF_00454">
    <property type="entry name" value="FluC"/>
    <property type="match status" value="1"/>
</dbReference>
<keyword evidence="12" id="KW-1185">Reference proteome</keyword>
<proteinExistence type="inferred from homology"/>
<evidence type="ECO:0000256" key="3">
    <source>
        <dbReference type="ARBA" id="ARBA00022475"/>
    </source>
</evidence>
<reference evidence="10" key="2">
    <citation type="submission" date="2021-04" db="EMBL/GenBank/DDBJ databases">
        <authorList>
            <person name="Podell S."/>
        </authorList>
    </citation>
    <scope>NUCLEOTIDE SEQUENCE</scope>
    <source>
        <strain evidence="10">Hildebrandi</strain>
    </source>
</reference>
<evidence type="ECO:0000256" key="7">
    <source>
        <dbReference type="ARBA" id="ARBA00035120"/>
    </source>
</evidence>
<evidence type="ECO:0000256" key="5">
    <source>
        <dbReference type="ARBA" id="ARBA00022989"/>
    </source>
</evidence>
<dbReference type="InterPro" id="IPR003691">
    <property type="entry name" value="FluC"/>
</dbReference>